<feature type="site" description="Important for BtuC binding" evidence="5">
    <location>
        <position position="85"/>
    </location>
</feature>
<evidence type="ECO:0000256" key="5">
    <source>
        <dbReference type="HAMAP-Rule" id="MF_01000"/>
    </source>
</evidence>
<dbReference type="InterPro" id="IPR051030">
    <property type="entry name" value="Vitamin_B12-ABC_binding"/>
</dbReference>
<proteinExistence type="inferred from homology"/>
<name>A0A975U839_9VIBR</name>
<comment type="subcellular location">
    <subcellularLocation>
        <location evidence="5">Periplasm</location>
    </subcellularLocation>
</comment>
<feature type="site" description="Important for BtuC binding" evidence="5">
    <location>
        <position position="215"/>
    </location>
</feature>
<sequence precursor="true">MRLWTLSLICFSAWCQAAPSQSQVASSQSQASSVQRIISLAPHATEIAFAAGLGDKLVAVSEHSDYPPAARKIEKVANYQGIKIERILALHPDLVLAWPSGNPARELDKLKQLGLNIYYSETGDLDSIANNIDKLSQYADDPSVGARAAADFRQQLSELRARYADARPVRYFYQLSQKPIITLAQNGWPTEVFRFCGGENVFQDSPSPYPQIGIEQVLVAQPEVIFTSQHAMANGTMWWRWSEQLPAVAERHVWSLNSDWINRPTPRTLNAIKQVCDYFDQVRNQ</sequence>
<dbReference type="CDD" id="cd01144">
    <property type="entry name" value="BtuF"/>
    <property type="match status" value="1"/>
</dbReference>
<dbReference type="NCBIfam" id="NF038402">
    <property type="entry name" value="TroA_like"/>
    <property type="match status" value="1"/>
</dbReference>
<keyword evidence="8" id="KW-1185">Reference proteome</keyword>
<evidence type="ECO:0000259" key="6">
    <source>
        <dbReference type="PROSITE" id="PS50983"/>
    </source>
</evidence>
<comment type="caution">
    <text evidence="5">Lacks conserved residue(s) required for the propagation of feature annotation.</text>
</comment>
<comment type="function">
    <text evidence="5">Part of the ABC transporter complex BtuCDF involved in vitamin B12 import. Binds vitamin B12 and delivers it to the periplasmic surface of BtuC.</text>
</comment>
<feature type="signal peptide" evidence="5">
    <location>
        <begin position="1"/>
        <end position="17"/>
    </location>
</feature>
<evidence type="ECO:0000256" key="4">
    <source>
        <dbReference type="ARBA" id="ARBA00023157"/>
    </source>
</evidence>
<organism evidence="7 8">
    <name type="scientific">Vibrio ostreae</name>
    <dbReference type="NCBI Taxonomy" id="2841925"/>
    <lineage>
        <taxon>Bacteria</taxon>
        <taxon>Pseudomonadati</taxon>
        <taxon>Pseudomonadota</taxon>
        <taxon>Gammaproteobacteria</taxon>
        <taxon>Vibrionales</taxon>
        <taxon>Vibrionaceae</taxon>
        <taxon>Vibrio</taxon>
    </lineage>
</organism>
<dbReference type="AlphaFoldDB" id="A0A975U839"/>
<dbReference type="InterPro" id="IPR054828">
    <property type="entry name" value="Vit_B12_bind_prot"/>
</dbReference>
<reference evidence="7" key="1">
    <citation type="submission" date="2021-06" db="EMBL/GenBank/DDBJ databases">
        <title>Vibrio nov. sp., novel gut bacterium isolated from Yellow Sea oyster.</title>
        <authorList>
            <person name="Muhammad N."/>
            <person name="Nguyen T.H."/>
            <person name="Lee Y.-J."/>
            <person name="Ko J."/>
            <person name="Kim S.-G."/>
        </authorList>
    </citation>
    <scope>NUCLEOTIDE SEQUENCE</scope>
    <source>
        <strain evidence="7">OG9-811</strain>
    </source>
</reference>
<dbReference type="Pfam" id="PF01497">
    <property type="entry name" value="Peripla_BP_2"/>
    <property type="match status" value="1"/>
</dbReference>
<gene>
    <name evidence="5 7" type="primary">btuF</name>
    <name evidence="7" type="ORF">KNV97_15680</name>
</gene>
<keyword evidence="4" id="KW-1015">Disulfide bond</keyword>
<dbReference type="InterPro" id="IPR002491">
    <property type="entry name" value="ABC_transptr_periplasmic_BD"/>
</dbReference>
<keyword evidence="1 5" id="KW-0813">Transport</keyword>
<evidence type="ECO:0000256" key="1">
    <source>
        <dbReference type="ARBA" id="ARBA00022448"/>
    </source>
</evidence>
<feature type="chain" id="PRO_5038202961" description="Vitamin B12-binding protein" evidence="5">
    <location>
        <begin position="18"/>
        <end position="285"/>
    </location>
</feature>
<dbReference type="InterPro" id="IPR023544">
    <property type="entry name" value="ABC_transptr_vit_B12-bd"/>
</dbReference>
<dbReference type="PANTHER" id="PTHR42860">
    <property type="entry name" value="VITAMIN B12-BINDING PROTEIN"/>
    <property type="match status" value="1"/>
</dbReference>
<keyword evidence="2 5" id="KW-0732">Signal</keyword>
<evidence type="ECO:0000313" key="7">
    <source>
        <dbReference type="EMBL" id="QXO16900.1"/>
    </source>
</evidence>
<dbReference type="KEGG" id="vos:KNV97_15680"/>
<keyword evidence="3 5" id="KW-0574">Periplasm</keyword>
<feature type="domain" description="Fe/B12 periplasmic-binding" evidence="6">
    <location>
        <begin position="36"/>
        <end position="283"/>
    </location>
</feature>
<dbReference type="RefSeq" id="WP_218562295.1">
    <property type="nucleotide sequence ID" value="NZ_CP076643.1"/>
</dbReference>
<dbReference type="PANTHER" id="PTHR42860:SF1">
    <property type="entry name" value="VITAMIN B12-BINDING PROTEIN"/>
    <property type="match status" value="1"/>
</dbReference>
<dbReference type="NCBIfam" id="NF002894">
    <property type="entry name" value="PRK03379.1"/>
    <property type="match status" value="1"/>
</dbReference>
<evidence type="ECO:0000313" key="8">
    <source>
        <dbReference type="Proteomes" id="UP000694232"/>
    </source>
</evidence>
<protein>
    <recommendedName>
        <fullName evidence="5">Vitamin B12-binding protein</fullName>
    </recommendedName>
</protein>
<dbReference type="Proteomes" id="UP000694232">
    <property type="component" value="Chromosome 1"/>
</dbReference>
<accession>A0A975U839</accession>
<dbReference type="GO" id="GO:0042597">
    <property type="term" value="C:periplasmic space"/>
    <property type="evidence" value="ECO:0007669"/>
    <property type="project" value="UniProtKB-SubCell"/>
</dbReference>
<dbReference type="GO" id="GO:0015889">
    <property type="term" value="P:cobalamin transport"/>
    <property type="evidence" value="ECO:0007669"/>
    <property type="project" value="UniProtKB-UniRule"/>
</dbReference>
<dbReference type="HAMAP" id="MF_01000">
    <property type="entry name" value="BtuF"/>
    <property type="match status" value="1"/>
</dbReference>
<evidence type="ECO:0000256" key="2">
    <source>
        <dbReference type="ARBA" id="ARBA00022729"/>
    </source>
</evidence>
<dbReference type="GO" id="GO:0031419">
    <property type="term" value="F:cobalamin binding"/>
    <property type="evidence" value="ECO:0007669"/>
    <property type="project" value="InterPro"/>
</dbReference>
<dbReference type="PROSITE" id="PS50983">
    <property type="entry name" value="FE_B12_PBP"/>
    <property type="match status" value="1"/>
</dbReference>
<evidence type="ECO:0000256" key="3">
    <source>
        <dbReference type="ARBA" id="ARBA00022764"/>
    </source>
</evidence>
<comment type="similarity">
    <text evidence="5">Belongs to the BtuF family.</text>
</comment>
<comment type="subunit">
    <text evidence="5">The complex is composed of two ATP-binding proteins (BtuD), two transmembrane proteins (BtuC) and a solute-binding protein (BtuF).</text>
</comment>
<dbReference type="EMBL" id="CP076643">
    <property type="protein sequence ID" value="QXO16900.1"/>
    <property type="molecule type" value="Genomic_DNA"/>
</dbReference>